<keyword evidence="1" id="KW-0805">Transcription regulation</keyword>
<proteinExistence type="predicted"/>
<dbReference type="RefSeq" id="WP_037925388.1">
    <property type="nucleotide sequence ID" value="NZ_CP054599.1"/>
</dbReference>
<comment type="caution">
    <text evidence="5">The sequence shown here is derived from an EMBL/GenBank/DDBJ whole genome shotgun (WGS) entry which is preliminary data.</text>
</comment>
<dbReference type="InterPro" id="IPR000835">
    <property type="entry name" value="HTH_MarR-typ"/>
</dbReference>
<sequence>MKDTEKTVAKFELRQFITYRISKLQNALNAQAGHVLSNLSDLTLTEWRILYILRSMSTATMSQIVQESRLDKAQISRSIKALVEKGYIASAQDENDQRRQLLKATPAGRAIKDKILPIMMRRQDAMTEGLSDEDIDTFLRILDHLDETATRRDF</sequence>
<dbReference type="PROSITE" id="PS50995">
    <property type="entry name" value="HTH_MARR_2"/>
    <property type="match status" value="1"/>
</dbReference>
<protein>
    <recommendedName>
        <fullName evidence="4">HTH marR-type domain-containing protein</fullName>
    </recommendedName>
</protein>
<dbReference type="GO" id="GO:0003700">
    <property type="term" value="F:DNA-binding transcription factor activity"/>
    <property type="evidence" value="ECO:0007669"/>
    <property type="project" value="InterPro"/>
</dbReference>
<feature type="domain" description="HTH marR-type" evidence="4">
    <location>
        <begin position="14"/>
        <end position="147"/>
    </location>
</feature>
<evidence type="ECO:0000256" key="1">
    <source>
        <dbReference type="ARBA" id="ARBA00023015"/>
    </source>
</evidence>
<dbReference type="AlphaFoldDB" id="A0A073JES0"/>
<evidence type="ECO:0000313" key="6">
    <source>
        <dbReference type="Proteomes" id="UP000027746"/>
    </source>
</evidence>
<reference evidence="5 6" key="1">
    <citation type="submission" date="2014-01" db="EMBL/GenBank/DDBJ databases">
        <title>Sulfitobacter sp. H3 (MCCC 1A00686) Genome Sequencing.</title>
        <authorList>
            <person name="Lai Q."/>
            <person name="Hong Z."/>
        </authorList>
    </citation>
    <scope>NUCLEOTIDE SEQUENCE [LARGE SCALE GENOMIC DNA]</scope>
    <source>
        <strain evidence="5 6">H3</strain>
    </source>
</reference>
<dbReference type="InterPro" id="IPR023187">
    <property type="entry name" value="Tscrpt_reg_MarR-type_CS"/>
</dbReference>
<name>A0A073JES0_9RHOB</name>
<organism evidence="5 6">
    <name type="scientific">Pseudosulfitobacter pseudonitzschiae</name>
    <dbReference type="NCBI Taxonomy" id="1402135"/>
    <lineage>
        <taxon>Bacteria</taxon>
        <taxon>Pseudomonadati</taxon>
        <taxon>Pseudomonadota</taxon>
        <taxon>Alphaproteobacteria</taxon>
        <taxon>Rhodobacterales</taxon>
        <taxon>Roseobacteraceae</taxon>
        <taxon>Pseudosulfitobacter</taxon>
    </lineage>
</organism>
<dbReference type="EMBL" id="JAMD01000004">
    <property type="protein sequence ID" value="KEJ96222.1"/>
    <property type="molecule type" value="Genomic_DNA"/>
</dbReference>
<dbReference type="PANTHER" id="PTHR35790">
    <property type="entry name" value="HTH-TYPE TRANSCRIPTIONAL REGULATOR PCHR"/>
    <property type="match status" value="1"/>
</dbReference>
<evidence type="ECO:0000256" key="3">
    <source>
        <dbReference type="ARBA" id="ARBA00023163"/>
    </source>
</evidence>
<dbReference type="Gene3D" id="1.10.10.10">
    <property type="entry name" value="Winged helix-like DNA-binding domain superfamily/Winged helix DNA-binding domain"/>
    <property type="match status" value="1"/>
</dbReference>
<dbReference type="InterPro" id="IPR036388">
    <property type="entry name" value="WH-like_DNA-bd_sf"/>
</dbReference>
<dbReference type="OrthoDB" id="7723661at2"/>
<gene>
    <name evidence="5" type="ORF">SUH3_18340</name>
</gene>
<keyword evidence="3" id="KW-0804">Transcription</keyword>
<accession>A0A073JES0</accession>
<dbReference type="InterPro" id="IPR036390">
    <property type="entry name" value="WH_DNA-bd_sf"/>
</dbReference>
<evidence type="ECO:0000259" key="4">
    <source>
        <dbReference type="PROSITE" id="PS50995"/>
    </source>
</evidence>
<dbReference type="PANTHER" id="PTHR35790:SF4">
    <property type="entry name" value="HTH-TYPE TRANSCRIPTIONAL REGULATOR PCHR"/>
    <property type="match status" value="1"/>
</dbReference>
<dbReference type="Proteomes" id="UP000027746">
    <property type="component" value="Unassembled WGS sequence"/>
</dbReference>
<dbReference type="SUPFAM" id="SSF46785">
    <property type="entry name" value="Winged helix' DNA-binding domain"/>
    <property type="match status" value="1"/>
</dbReference>
<dbReference type="PRINTS" id="PR00598">
    <property type="entry name" value="HTHMARR"/>
</dbReference>
<dbReference type="PROSITE" id="PS01117">
    <property type="entry name" value="HTH_MARR_1"/>
    <property type="match status" value="1"/>
</dbReference>
<dbReference type="InterPro" id="IPR052067">
    <property type="entry name" value="Metal_resp_HTH_trans_reg"/>
</dbReference>
<dbReference type="Pfam" id="PF01047">
    <property type="entry name" value="MarR"/>
    <property type="match status" value="1"/>
</dbReference>
<keyword evidence="6" id="KW-1185">Reference proteome</keyword>
<dbReference type="GO" id="GO:0003677">
    <property type="term" value="F:DNA binding"/>
    <property type="evidence" value="ECO:0007669"/>
    <property type="project" value="UniProtKB-KW"/>
</dbReference>
<evidence type="ECO:0000313" key="5">
    <source>
        <dbReference type="EMBL" id="KEJ96222.1"/>
    </source>
</evidence>
<dbReference type="SMART" id="SM00347">
    <property type="entry name" value="HTH_MARR"/>
    <property type="match status" value="1"/>
</dbReference>
<dbReference type="GeneID" id="68870959"/>
<evidence type="ECO:0000256" key="2">
    <source>
        <dbReference type="ARBA" id="ARBA00023125"/>
    </source>
</evidence>
<keyword evidence="2" id="KW-0238">DNA-binding</keyword>